<dbReference type="PANTHER" id="PTHR35400">
    <property type="entry name" value="SLR1083 PROTEIN"/>
    <property type="match status" value="1"/>
</dbReference>
<evidence type="ECO:0000259" key="1">
    <source>
        <dbReference type="Pfam" id="PF05685"/>
    </source>
</evidence>
<dbReference type="SUPFAM" id="SSF52980">
    <property type="entry name" value="Restriction endonuclease-like"/>
    <property type="match status" value="1"/>
</dbReference>
<name>A0ABV5ZW07_9PSEU</name>
<keyword evidence="2" id="KW-0540">Nuclease</keyword>
<dbReference type="CDD" id="cd06260">
    <property type="entry name" value="DUF820-like"/>
    <property type="match status" value="1"/>
</dbReference>
<dbReference type="GO" id="GO:0004519">
    <property type="term" value="F:endonuclease activity"/>
    <property type="evidence" value="ECO:0007669"/>
    <property type="project" value="UniProtKB-KW"/>
</dbReference>
<sequence length="196" mass="21759">MTTPPRPDRLLTIDQYAALGETEYGYAELQEGRLVRSPSPTPDHNVVVGGLRDCLRPGVPDGHELIQDVHVDLELAPAGRPGSVRRPDLVVVDRAARRRVRSSGGMIRASEIILVVEVLSPDSHRTDSVFKRHDYADAGIPHYWIVDLQDRLSLVAYSLTMPSGYLETAPVRGEFTATEPFPVRIDLDWLLGDEDV</sequence>
<evidence type="ECO:0000313" key="3">
    <source>
        <dbReference type="Proteomes" id="UP001589693"/>
    </source>
</evidence>
<dbReference type="RefSeq" id="WP_377852360.1">
    <property type="nucleotide sequence ID" value="NZ_JBHLZU010000011.1"/>
</dbReference>
<proteinExistence type="predicted"/>
<keyword evidence="2" id="KW-0378">Hydrolase</keyword>
<dbReference type="Pfam" id="PF05685">
    <property type="entry name" value="Uma2"/>
    <property type="match status" value="1"/>
</dbReference>
<feature type="domain" description="Putative restriction endonuclease" evidence="1">
    <location>
        <begin position="14"/>
        <end position="162"/>
    </location>
</feature>
<dbReference type="PANTHER" id="PTHR35400:SF3">
    <property type="entry name" value="SLL1072 PROTEIN"/>
    <property type="match status" value="1"/>
</dbReference>
<evidence type="ECO:0000313" key="2">
    <source>
        <dbReference type="EMBL" id="MFB9905077.1"/>
    </source>
</evidence>
<organism evidence="2 3">
    <name type="scientific">Allokutzneria oryzae</name>
    <dbReference type="NCBI Taxonomy" id="1378989"/>
    <lineage>
        <taxon>Bacteria</taxon>
        <taxon>Bacillati</taxon>
        <taxon>Actinomycetota</taxon>
        <taxon>Actinomycetes</taxon>
        <taxon>Pseudonocardiales</taxon>
        <taxon>Pseudonocardiaceae</taxon>
        <taxon>Allokutzneria</taxon>
    </lineage>
</organism>
<comment type="caution">
    <text evidence="2">The sequence shown here is derived from an EMBL/GenBank/DDBJ whole genome shotgun (WGS) entry which is preliminary data.</text>
</comment>
<accession>A0ABV5ZW07</accession>
<reference evidence="2 3" key="1">
    <citation type="submission" date="2024-09" db="EMBL/GenBank/DDBJ databases">
        <authorList>
            <person name="Sun Q."/>
            <person name="Mori K."/>
        </authorList>
    </citation>
    <scope>NUCLEOTIDE SEQUENCE [LARGE SCALE GENOMIC DNA]</scope>
    <source>
        <strain evidence="2 3">TBRC 7907</strain>
    </source>
</reference>
<dbReference type="EMBL" id="JBHLZU010000011">
    <property type="protein sequence ID" value="MFB9905077.1"/>
    <property type="molecule type" value="Genomic_DNA"/>
</dbReference>
<dbReference type="Proteomes" id="UP001589693">
    <property type="component" value="Unassembled WGS sequence"/>
</dbReference>
<protein>
    <submittedName>
        <fullName evidence="2">Uma2 family endonuclease</fullName>
    </submittedName>
</protein>
<dbReference type="InterPro" id="IPR011335">
    <property type="entry name" value="Restrct_endonuc-II-like"/>
</dbReference>
<dbReference type="InterPro" id="IPR008538">
    <property type="entry name" value="Uma2"/>
</dbReference>
<gene>
    <name evidence="2" type="ORF">ACFFQA_14145</name>
</gene>
<dbReference type="Gene3D" id="3.90.1570.10">
    <property type="entry name" value="tt1808, chain A"/>
    <property type="match status" value="1"/>
</dbReference>
<keyword evidence="2" id="KW-0255">Endonuclease</keyword>
<keyword evidence="3" id="KW-1185">Reference proteome</keyword>
<dbReference type="InterPro" id="IPR012296">
    <property type="entry name" value="Nuclease_put_TT1808"/>
</dbReference>